<dbReference type="AlphaFoldDB" id="A0A084BCN2"/>
<dbReference type="GO" id="GO:0005975">
    <property type="term" value="P:carbohydrate metabolic process"/>
    <property type="evidence" value="ECO:0007669"/>
    <property type="project" value="InterPro"/>
</dbReference>
<evidence type="ECO:0000313" key="1">
    <source>
        <dbReference type="EMBL" id="KEY75311.1"/>
    </source>
</evidence>
<dbReference type="HOGENOM" id="CLU_1391044_0_0_1"/>
<dbReference type="SUPFAM" id="SSF88713">
    <property type="entry name" value="Glycoside hydrolase/deacetylase"/>
    <property type="match status" value="1"/>
</dbReference>
<dbReference type="EMBL" id="KL647377">
    <property type="protein sequence ID" value="KEY75311.1"/>
    <property type="molecule type" value="Genomic_DNA"/>
</dbReference>
<organism evidence="1 2">
    <name type="scientific">Stachybotrys chartarum (strain CBS 109288 / IBT 7711)</name>
    <name type="common">Toxic black mold</name>
    <name type="synonym">Stilbospora chartarum</name>
    <dbReference type="NCBI Taxonomy" id="1280523"/>
    <lineage>
        <taxon>Eukaryota</taxon>
        <taxon>Fungi</taxon>
        <taxon>Dikarya</taxon>
        <taxon>Ascomycota</taxon>
        <taxon>Pezizomycotina</taxon>
        <taxon>Sordariomycetes</taxon>
        <taxon>Hypocreomycetidae</taxon>
        <taxon>Hypocreales</taxon>
        <taxon>Stachybotryaceae</taxon>
        <taxon>Stachybotrys</taxon>
    </lineage>
</organism>
<protein>
    <submittedName>
        <fullName evidence="1">Uncharacterized protein</fullName>
    </submittedName>
</protein>
<dbReference type="OrthoDB" id="9970124at2759"/>
<keyword evidence="2" id="KW-1185">Reference proteome</keyword>
<dbReference type="Gene3D" id="3.20.20.370">
    <property type="entry name" value="Glycoside hydrolase/deacetylase"/>
    <property type="match status" value="1"/>
</dbReference>
<name>A0A084BCN2_STACB</name>
<dbReference type="PANTHER" id="PTHR43123:SF1">
    <property type="entry name" value="POLYSACCHARIDE DEACETYLASE-RELATED"/>
    <property type="match status" value="1"/>
</dbReference>
<dbReference type="PANTHER" id="PTHR43123">
    <property type="entry name" value="POLYSACCHARIDE DEACETYLASE-RELATED"/>
    <property type="match status" value="1"/>
</dbReference>
<dbReference type="Proteomes" id="UP000028045">
    <property type="component" value="Unassembled WGS sequence"/>
</dbReference>
<evidence type="ECO:0000313" key="2">
    <source>
        <dbReference type="Proteomes" id="UP000028045"/>
    </source>
</evidence>
<dbReference type="InterPro" id="IPR011330">
    <property type="entry name" value="Glyco_hydro/deAcase_b/a-brl"/>
</dbReference>
<proteinExistence type="predicted"/>
<reference evidence="1 2" key="1">
    <citation type="journal article" date="2014" name="BMC Genomics">
        <title>Comparative genome sequencing reveals chemotype-specific gene clusters in the toxigenic black mold Stachybotrys.</title>
        <authorList>
            <person name="Semeiks J."/>
            <person name="Borek D."/>
            <person name="Otwinowski Z."/>
            <person name="Grishin N.V."/>
        </authorList>
    </citation>
    <scope>NUCLEOTIDE SEQUENCE [LARGE SCALE GENOMIC DNA]</scope>
    <source>
        <strain evidence="2">CBS 109288 / IBT 7711</strain>
    </source>
</reference>
<sequence length="161" mass="18263">MSETSLQEKPDVKSYINDRDFNAESEYEYGSRAGFWRLFRLFEKYGMKLTLCAVAEALEAQQEAVTRRVTRPRFSAAQESFIQQATQSLKALSGHAPHGWFYCGSSLNSRTLVPTVYADMGEELIWASDTYASDVPYWVDLPLDRDSAAPKGCFMVPYSDE</sequence>
<gene>
    <name evidence="1" type="ORF">S7711_08484</name>
</gene>
<accession>A0A084BCN2</accession>